<evidence type="ECO:0000313" key="3">
    <source>
        <dbReference type="Proteomes" id="UP000317332"/>
    </source>
</evidence>
<dbReference type="PROSITE" id="PS51257">
    <property type="entry name" value="PROKAR_LIPOPROTEIN"/>
    <property type="match status" value="1"/>
</dbReference>
<dbReference type="OrthoDB" id="8696437at2"/>
<accession>A0A506PN69</accession>
<dbReference type="Gene3D" id="2.120.10.30">
    <property type="entry name" value="TolB, C-terminal domain"/>
    <property type="match status" value="1"/>
</dbReference>
<organism evidence="2 3">
    <name type="scientific">Paucihalobacter ruber</name>
    <dbReference type="NCBI Taxonomy" id="2567861"/>
    <lineage>
        <taxon>Bacteria</taxon>
        <taxon>Pseudomonadati</taxon>
        <taxon>Bacteroidota</taxon>
        <taxon>Flavobacteriia</taxon>
        <taxon>Flavobacteriales</taxon>
        <taxon>Flavobacteriaceae</taxon>
        <taxon>Paucihalobacter</taxon>
    </lineage>
</organism>
<dbReference type="AlphaFoldDB" id="A0A506PN69"/>
<name>A0A506PN69_9FLAO</name>
<dbReference type="SUPFAM" id="SSF50956">
    <property type="entry name" value="Thermostable phytase (3-phytase)"/>
    <property type="match status" value="1"/>
</dbReference>
<gene>
    <name evidence="2" type="ORF">FJ651_03810</name>
</gene>
<keyword evidence="3" id="KW-1185">Reference proteome</keyword>
<dbReference type="RefSeq" id="WP_140989088.1">
    <property type="nucleotide sequence ID" value="NZ_VHIQ01000002.1"/>
</dbReference>
<protein>
    <submittedName>
        <fullName evidence="2">Phytase</fullName>
    </submittedName>
</protein>
<dbReference type="Proteomes" id="UP000317332">
    <property type="component" value="Unassembled WGS sequence"/>
</dbReference>
<dbReference type="Pfam" id="PF02333">
    <property type="entry name" value="Phytase"/>
    <property type="match status" value="1"/>
</dbReference>
<sequence>MTFNNLKLPFIFICFSIVVSCKRDQLPEILPDIITEKSLHDTDDPAIWINYQNPEQSIVFGTDKDTDGAIYAYDLNGKIIESKTIRGLKRPNNVDIRQGFKINDSVSIDIMAFTERERQQIRIFSVPDMRALDNGGIPVFEDDTNPEFRLPMGISLYKSPKDDSLYAIVGRKDGPSEGYLYQYKIEYIEDKVNVTLVRKFGKYSGKKEIEAIAVDDALGVVYYSDETFGIRKYHAEPEMGNEEISVFGGETFKRDNEGIAIVALEGTEGYIIVSNQQAETFNVFSRNTNEFIKEINLTTKQTDGCDVVTFPLNNTFKSGLFVAMNDEQNFYFYDLDKLGLEE</sequence>
<reference evidence="2 3" key="1">
    <citation type="submission" date="2019-06" db="EMBL/GenBank/DDBJ databases">
        <title>Flavobacteriaceae Paucihalobacterium erythroidium CWB-1, complete genome.</title>
        <authorList>
            <person name="Wu S."/>
        </authorList>
    </citation>
    <scope>NUCLEOTIDE SEQUENCE [LARGE SCALE GENOMIC DNA]</scope>
    <source>
        <strain evidence="2 3">CWB-1</strain>
    </source>
</reference>
<proteinExistence type="predicted"/>
<evidence type="ECO:0000259" key="1">
    <source>
        <dbReference type="PROSITE" id="PS51662"/>
    </source>
</evidence>
<dbReference type="GO" id="GO:0016158">
    <property type="term" value="F:inositol hexakisphosphate 3-phosphatase activity"/>
    <property type="evidence" value="ECO:0007669"/>
    <property type="project" value="InterPro"/>
</dbReference>
<dbReference type="InterPro" id="IPR011042">
    <property type="entry name" value="6-blade_b-propeller_TolB-like"/>
</dbReference>
<evidence type="ECO:0000313" key="2">
    <source>
        <dbReference type="EMBL" id="TPV34665.1"/>
    </source>
</evidence>
<dbReference type="EMBL" id="VHIQ01000002">
    <property type="protein sequence ID" value="TPV34665.1"/>
    <property type="molecule type" value="Genomic_DNA"/>
</dbReference>
<comment type="caution">
    <text evidence="2">The sequence shown here is derived from an EMBL/GenBank/DDBJ whole genome shotgun (WGS) entry which is preliminary data.</text>
</comment>
<dbReference type="PROSITE" id="PS51662">
    <property type="entry name" value="BP_PHYTASE"/>
    <property type="match status" value="1"/>
</dbReference>
<dbReference type="InterPro" id="IPR003431">
    <property type="entry name" value="B-propeller_Phytase"/>
</dbReference>
<feature type="domain" description="BPP" evidence="1">
    <location>
        <begin position="19"/>
        <end position="342"/>
    </location>
</feature>